<evidence type="ECO:0000256" key="4">
    <source>
        <dbReference type="ARBA" id="ARBA00023116"/>
    </source>
</evidence>
<accession>A0ABW0TJ79</accession>
<dbReference type="PANTHER" id="PTHR11573:SF6">
    <property type="entry name" value="RIBONUCLEOSIDE-DIPHOSPHATE REDUCTASE LARGE SUBUNIT"/>
    <property type="match status" value="1"/>
</dbReference>
<evidence type="ECO:0000256" key="6">
    <source>
        <dbReference type="RuleBase" id="RU003410"/>
    </source>
</evidence>
<sequence length="608" mass="70151">MFTQTKCFDRDLLLNDLRSEFGADVIAPLIEANARWMKTYLNGTETEWYKDMISCALGRLNEEDTYWTFVAARIYLYELYSQRSSPPYTNFPAHFQQLAQLGFYDETLLDCYSQDELLLLGNLIVPERDKLFTYLGLRTMMDHYIATNAENEPIELPQERWLITAMTLMQNETEERLKKVAEAYWALSHLYMTFEMPSRSSAIGHKVATYLPVYHQDIFNFLDNSSDGKIGISIPDLFMERVESRGHWHLFDPQEVHAIMGYYLEDFYDEKRGSGSFREKYMECVNHPELHRETVFAIDLMKRILRSQLETGLPHLFYRDEVNRKNVNKHVRCSQPPIQESPDYPQSSINLGLAVPAGVLERLIPIQVRMLDNAIDLNNDVDDVNTQFRGISLSTIGWHHLLAVQKIRWESTEAVTFADELYEQIAYLTISTSMALAKEKGAYPLFTGSDWHTGTYFVDRKYNSTAWQNLRADVSLYGVRNGYLTVIAANSSLADLTGTTNGVEPIIEKSTVAQQTNTTIPVIVPDLSPETFWFYKSAYFIDQQWTLKQNAARQRHIDQCISLRLYVPHTIQATELLNLHLNAWKSGLKMTNTIHVSSDFPSFLISIV</sequence>
<dbReference type="SUPFAM" id="SSF48168">
    <property type="entry name" value="R1 subunit of ribonucleotide reductase, N-terminal domain"/>
    <property type="match status" value="1"/>
</dbReference>
<keyword evidence="4 6" id="KW-0215">Deoxyribonucleotide synthesis</keyword>
<gene>
    <name evidence="9" type="ORF">ACFPRA_11020</name>
</gene>
<comment type="similarity">
    <text evidence="1 6">Belongs to the ribonucleoside diphosphate reductase large chain family.</text>
</comment>
<dbReference type="EMBL" id="JBHSNO010000005">
    <property type="protein sequence ID" value="MFC5589422.1"/>
    <property type="molecule type" value="Genomic_DNA"/>
</dbReference>
<dbReference type="EC" id="1.17.4.1" evidence="2 6"/>
<evidence type="ECO:0000256" key="1">
    <source>
        <dbReference type="ARBA" id="ARBA00010406"/>
    </source>
</evidence>
<organism evidence="9 10">
    <name type="scientific">Sporosarcina soli</name>
    <dbReference type="NCBI Taxonomy" id="334736"/>
    <lineage>
        <taxon>Bacteria</taxon>
        <taxon>Bacillati</taxon>
        <taxon>Bacillota</taxon>
        <taxon>Bacilli</taxon>
        <taxon>Bacillales</taxon>
        <taxon>Caryophanaceae</taxon>
        <taxon>Sporosarcina</taxon>
    </lineage>
</organism>
<dbReference type="PANTHER" id="PTHR11573">
    <property type="entry name" value="RIBONUCLEOSIDE-DIPHOSPHATE REDUCTASE LARGE CHAIN"/>
    <property type="match status" value="1"/>
</dbReference>
<evidence type="ECO:0000256" key="3">
    <source>
        <dbReference type="ARBA" id="ARBA00023002"/>
    </source>
</evidence>
<evidence type="ECO:0000259" key="7">
    <source>
        <dbReference type="Pfam" id="PF00317"/>
    </source>
</evidence>
<dbReference type="Proteomes" id="UP001596109">
    <property type="component" value="Unassembled WGS sequence"/>
</dbReference>
<comment type="catalytic activity">
    <reaction evidence="5 6">
        <text>a 2'-deoxyribonucleoside 5'-diphosphate + [thioredoxin]-disulfide + H2O = a ribonucleoside 5'-diphosphate + [thioredoxin]-dithiol</text>
        <dbReference type="Rhea" id="RHEA:23252"/>
        <dbReference type="Rhea" id="RHEA-COMP:10698"/>
        <dbReference type="Rhea" id="RHEA-COMP:10700"/>
        <dbReference type="ChEBI" id="CHEBI:15377"/>
        <dbReference type="ChEBI" id="CHEBI:29950"/>
        <dbReference type="ChEBI" id="CHEBI:50058"/>
        <dbReference type="ChEBI" id="CHEBI:57930"/>
        <dbReference type="ChEBI" id="CHEBI:73316"/>
        <dbReference type="EC" id="1.17.4.1"/>
    </reaction>
</comment>
<dbReference type="PRINTS" id="PR01183">
    <property type="entry name" value="RIBORDTASEM1"/>
</dbReference>
<feature type="domain" description="Ribonucleotide reductase large subunit C-terminal" evidence="8">
    <location>
        <begin position="207"/>
        <end position="591"/>
    </location>
</feature>
<evidence type="ECO:0000256" key="2">
    <source>
        <dbReference type="ARBA" id="ARBA00012274"/>
    </source>
</evidence>
<protein>
    <recommendedName>
        <fullName evidence="2 6">Ribonucleoside-diphosphate reductase</fullName>
        <ecNumber evidence="2 6">1.17.4.1</ecNumber>
    </recommendedName>
</protein>
<evidence type="ECO:0000256" key="5">
    <source>
        <dbReference type="ARBA" id="ARBA00047754"/>
    </source>
</evidence>
<dbReference type="InterPro" id="IPR008926">
    <property type="entry name" value="RNR_R1-su_N"/>
</dbReference>
<dbReference type="SUPFAM" id="SSF51998">
    <property type="entry name" value="PFL-like glycyl radical enzymes"/>
    <property type="match status" value="1"/>
</dbReference>
<evidence type="ECO:0000313" key="9">
    <source>
        <dbReference type="EMBL" id="MFC5589422.1"/>
    </source>
</evidence>
<dbReference type="Pfam" id="PF02867">
    <property type="entry name" value="Ribonuc_red_lgC"/>
    <property type="match status" value="1"/>
</dbReference>
<comment type="function">
    <text evidence="6">Provides the precursors necessary for DNA synthesis. Catalyzes the biosynthesis of deoxyribonucleotides from the corresponding ribonucleotides.</text>
</comment>
<evidence type="ECO:0000259" key="8">
    <source>
        <dbReference type="Pfam" id="PF02867"/>
    </source>
</evidence>
<keyword evidence="10" id="KW-1185">Reference proteome</keyword>
<dbReference type="RefSeq" id="WP_381434078.1">
    <property type="nucleotide sequence ID" value="NZ_JBHSNO010000005.1"/>
</dbReference>
<dbReference type="InterPro" id="IPR000788">
    <property type="entry name" value="RNR_lg_C"/>
</dbReference>
<name>A0ABW0TJ79_9BACL</name>
<keyword evidence="3 6" id="KW-0560">Oxidoreductase</keyword>
<dbReference type="Pfam" id="PF00317">
    <property type="entry name" value="Ribonuc_red_lgN"/>
    <property type="match status" value="1"/>
</dbReference>
<proteinExistence type="inferred from homology"/>
<dbReference type="InterPro" id="IPR039718">
    <property type="entry name" value="Rrm1"/>
</dbReference>
<dbReference type="Gene3D" id="3.20.70.20">
    <property type="match status" value="2"/>
</dbReference>
<reference evidence="10" key="1">
    <citation type="journal article" date="2019" name="Int. J. Syst. Evol. Microbiol.">
        <title>The Global Catalogue of Microorganisms (GCM) 10K type strain sequencing project: providing services to taxonomists for standard genome sequencing and annotation.</title>
        <authorList>
            <consortium name="The Broad Institute Genomics Platform"/>
            <consortium name="The Broad Institute Genome Sequencing Center for Infectious Disease"/>
            <person name="Wu L."/>
            <person name="Ma J."/>
        </authorList>
    </citation>
    <scope>NUCLEOTIDE SEQUENCE [LARGE SCALE GENOMIC DNA]</scope>
    <source>
        <strain evidence="10">CGMCC 4.1434</strain>
    </source>
</reference>
<dbReference type="InterPro" id="IPR013509">
    <property type="entry name" value="RNR_lsu_N"/>
</dbReference>
<feature type="domain" description="Ribonucleotide reductase large subunit N-terminal" evidence="7">
    <location>
        <begin position="131"/>
        <end position="193"/>
    </location>
</feature>
<evidence type="ECO:0000313" key="10">
    <source>
        <dbReference type="Proteomes" id="UP001596109"/>
    </source>
</evidence>
<comment type="caution">
    <text evidence="9">The sequence shown here is derived from an EMBL/GenBank/DDBJ whole genome shotgun (WGS) entry which is preliminary data.</text>
</comment>